<comment type="caution">
    <text evidence="1">The sequence shown here is derived from an EMBL/GenBank/DDBJ whole genome shotgun (WGS) entry which is preliminary data.</text>
</comment>
<protein>
    <submittedName>
        <fullName evidence="1">Uncharacterized protein</fullName>
    </submittedName>
</protein>
<evidence type="ECO:0000313" key="1">
    <source>
        <dbReference type="EMBL" id="KAJ1124418.1"/>
    </source>
</evidence>
<gene>
    <name evidence="1" type="ORF">NDU88_002879</name>
</gene>
<keyword evidence="2" id="KW-1185">Reference proteome</keyword>
<name>A0AAV7P7X4_PLEWA</name>
<evidence type="ECO:0000313" key="2">
    <source>
        <dbReference type="Proteomes" id="UP001066276"/>
    </source>
</evidence>
<accession>A0AAV7P7X4</accession>
<proteinExistence type="predicted"/>
<dbReference type="Proteomes" id="UP001066276">
    <property type="component" value="Chromosome 7"/>
</dbReference>
<dbReference type="AlphaFoldDB" id="A0AAV7P7X4"/>
<organism evidence="1 2">
    <name type="scientific">Pleurodeles waltl</name>
    <name type="common">Iberian ribbed newt</name>
    <dbReference type="NCBI Taxonomy" id="8319"/>
    <lineage>
        <taxon>Eukaryota</taxon>
        <taxon>Metazoa</taxon>
        <taxon>Chordata</taxon>
        <taxon>Craniata</taxon>
        <taxon>Vertebrata</taxon>
        <taxon>Euteleostomi</taxon>
        <taxon>Amphibia</taxon>
        <taxon>Batrachia</taxon>
        <taxon>Caudata</taxon>
        <taxon>Salamandroidea</taxon>
        <taxon>Salamandridae</taxon>
        <taxon>Pleurodelinae</taxon>
        <taxon>Pleurodeles</taxon>
    </lineage>
</organism>
<sequence>MSVCKLLAHRKAGSAKLFHTKALQAVRSSLESQVVQNSLKRRHRNCEKKIEDKSVCDKQKLRLFSTRDADLSVHASTFLTVPRYLRSSALTTGSAEPLL</sequence>
<dbReference type="EMBL" id="JANPWB010000011">
    <property type="protein sequence ID" value="KAJ1124418.1"/>
    <property type="molecule type" value="Genomic_DNA"/>
</dbReference>
<reference evidence="1" key="1">
    <citation type="journal article" date="2022" name="bioRxiv">
        <title>Sequencing and chromosome-scale assembly of the giantPleurodeles waltlgenome.</title>
        <authorList>
            <person name="Brown T."/>
            <person name="Elewa A."/>
            <person name="Iarovenko S."/>
            <person name="Subramanian E."/>
            <person name="Araus A.J."/>
            <person name="Petzold A."/>
            <person name="Susuki M."/>
            <person name="Suzuki K.-i.T."/>
            <person name="Hayashi T."/>
            <person name="Toyoda A."/>
            <person name="Oliveira C."/>
            <person name="Osipova E."/>
            <person name="Leigh N.D."/>
            <person name="Simon A."/>
            <person name="Yun M.H."/>
        </authorList>
    </citation>
    <scope>NUCLEOTIDE SEQUENCE</scope>
    <source>
        <strain evidence="1">20211129_DDA</strain>
        <tissue evidence="1">Liver</tissue>
    </source>
</reference>